<accession>A0A381THA7</accession>
<organism evidence="1">
    <name type="scientific">marine metagenome</name>
    <dbReference type="NCBI Taxonomy" id="408172"/>
    <lineage>
        <taxon>unclassified sequences</taxon>
        <taxon>metagenomes</taxon>
        <taxon>ecological metagenomes</taxon>
    </lineage>
</organism>
<feature type="non-terminal residue" evidence="1">
    <location>
        <position position="1"/>
    </location>
</feature>
<dbReference type="EMBL" id="UINC01004596">
    <property type="protein sequence ID" value="SVA15506.1"/>
    <property type="molecule type" value="Genomic_DNA"/>
</dbReference>
<proteinExistence type="predicted"/>
<dbReference type="AlphaFoldDB" id="A0A381THA7"/>
<gene>
    <name evidence="1" type="ORF">METZ01_LOCUS68360</name>
</gene>
<reference evidence="1" key="1">
    <citation type="submission" date="2018-05" db="EMBL/GenBank/DDBJ databases">
        <authorList>
            <person name="Lanie J.A."/>
            <person name="Ng W.-L."/>
            <person name="Kazmierczak K.M."/>
            <person name="Andrzejewski T.M."/>
            <person name="Davidsen T.M."/>
            <person name="Wayne K.J."/>
            <person name="Tettelin H."/>
            <person name="Glass J.I."/>
            <person name="Rusch D."/>
            <person name="Podicherti R."/>
            <person name="Tsui H.-C.T."/>
            <person name="Winkler M.E."/>
        </authorList>
    </citation>
    <scope>NUCLEOTIDE SEQUENCE</scope>
</reference>
<name>A0A381THA7_9ZZZZ</name>
<evidence type="ECO:0000313" key="1">
    <source>
        <dbReference type="EMBL" id="SVA15506.1"/>
    </source>
</evidence>
<protein>
    <submittedName>
        <fullName evidence="1">Uncharacterized protein</fullName>
    </submittedName>
</protein>
<sequence>VITINPTLRNQIKLLQFWLAISAVERKMSKIVFVPLTDEMVFEHPEMITGPIMTYKPTTSRTDNRSLSSKESLHASKVYLKGDMVNGIDVVYAREKPNKRIQG</sequence>